<dbReference type="OrthoDB" id="597632at2"/>
<feature type="chain" id="PRO_5043410992" evidence="2">
    <location>
        <begin position="21"/>
        <end position="180"/>
    </location>
</feature>
<evidence type="ECO:0000256" key="2">
    <source>
        <dbReference type="SAM" id="SignalP"/>
    </source>
</evidence>
<dbReference type="STRING" id="2045.KR76_22440"/>
<dbReference type="PROSITE" id="PS51257">
    <property type="entry name" value="PROKAR_LIPOPROTEIN"/>
    <property type="match status" value="1"/>
</dbReference>
<keyword evidence="4" id="KW-1185">Reference proteome</keyword>
<sequence>MNKPAAVALPLLSVAVLALGACGSDGGGGSGGAASPTADSGVTLQLGSTEAGKVLVDSAGRTVYYYDKDQPGETTSACTGPCVGLWPAVPAPASPTLGDGVQGKLGTVKGADGGDQLTLDGHPLYTYASDKEAGDAYGQGYGGIWWVVGADGTKMTTPASPSSSDSSDGGDSGGGGGYGY</sequence>
<dbReference type="Proteomes" id="UP000030300">
    <property type="component" value="Chromosome"/>
</dbReference>
<organism evidence="3 4">
    <name type="scientific">Nocardioides simplex</name>
    <name type="common">Arthrobacter simplex</name>
    <dbReference type="NCBI Taxonomy" id="2045"/>
    <lineage>
        <taxon>Bacteria</taxon>
        <taxon>Bacillati</taxon>
        <taxon>Actinomycetota</taxon>
        <taxon>Actinomycetes</taxon>
        <taxon>Propionibacteriales</taxon>
        <taxon>Nocardioidaceae</taxon>
        <taxon>Pimelobacter</taxon>
    </lineage>
</organism>
<proteinExistence type="predicted"/>
<dbReference type="KEGG" id="psim:KR76_22440"/>
<evidence type="ECO:0000256" key="1">
    <source>
        <dbReference type="SAM" id="MobiDB-lite"/>
    </source>
</evidence>
<protein>
    <submittedName>
        <fullName evidence="3">Orf21</fullName>
    </submittedName>
</protein>
<feature type="signal peptide" evidence="2">
    <location>
        <begin position="1"/>
        <end position="20"/>
    </location>
</feature>
<feature type="region of interest" description="Disordered" evidence="1">
    <location>
        <begin position="155"/>
        <end position="180"/>
    </location>
</feature>
<dbReference type="PANTHER" id="PTHR39335:SF1">
    <property type="entry name" value="BLL4220 PROTEIN"/>
    <property type="match status" value="1"/>
</dbReference>
<evidence type="ECO:0000313" key="4">
    <source>
        <dbReference type="Proteomes" id="UP000030300"/>
    </source>
</evidence>
<dbReference type="GeneID" id="96611541"/>
<dbReference type="EMBL" id="CP009896">
    <property type="protein sequence ID" value="AJR18696.1"/>
    <property type="molecule type" value="Genomic_DNA"/>
</dbReference>
<keyword evidence="2" id="KW-0732">Signal</keyword>
<dbReference type="Pfam" id="PF03640">
    <property type="entry name" value="Lipoprotein_15"/>
    <property type="match status" value="2"/>
</dbReference>
<feature type="compositionally biased region" description="Gly residues" evidence="1">
    <location>
        <begin position="170"/>
        <end position="180"/>
    </location>
</feature>
<gene>
    <name evidence="3" type="ORF">KR76_22440</name>
</gene>
<accession>A0A0C5XHR3</accession>
<dbReference type="InterPro" id="IPR005297">
    <property type="entry name" value="Lipoprotein_repeat"/>
</dbReference>
<evidence type="ECO:0000313" key="3">
    <source>
        <dbReference type="EMBL" id="AJR18696.1"/>
    </source>
</evidence>
<dbReference type="HOGENOM" id="CLU_053665_0_2_11"/>
<dbReference type="RefSeq" id="WP_052138986.1">
    <property type="nucleotide sequence ID" value="NZ_BJMC01000013.1"/>
</dbReference>
<dbReference type="GO" id="GO:0043448">
    <property type="term" value="P:alkane catabolic process"/>
    <property type="evidence" value="ECO:0007669"/>
    <property type="project" value="TreeGrafter"/>
</dbReference>
<dbReference type="PANTHER" id="PTHR39335">
    <property type="entry name" value="BLL4220 PROTEIN"/>
    <property type="match status" value="1"/>
</dbReference>
<dbReference type="AlphaFoldDB" id="A0A0C5XHR3"/>
<name>A0A0C5XHR3_NOCSI</name>
<reference evidence="3 4" key="1">
    <citation type="journal article" date="2015" name="Genome Announc.">
        <title>Complete Genome Sequence of Steroid-Transforming Nocardioides simplex VKM Ac-2033D.</title>
        <authorList>
            <person name="Shtratnikova V.Y."/>
            <person name="Schelkunov M.I."/>
            <person name="Pekov Y.A."/>
            <person name="Fokina V.V."/>
            <person name="Logacheva M.D."/>
            <person name="Sokolov S.L."/>
            <person name="Bragin E.Y."/>
            <person name="Ashapkin V.V."/>
            <person name="Donova M.V."/>
        </authorList>
    </citation>
    <scope>NUCLEOTIDE SEQUENCE [LARGE SCALE GENOMIC DNA]</scope>
    <source>
        <strain evidence="3 4">VKM Ac-2033D</strain>
    </source>
</reference>